<dbReference type="EMBL" id="MCGT01000052">
    <property type="protein sequence ID" value="ORX43888.1"/>
    <property type="molecule type" value="Genomic_DNA"/>
</dbReference>
<name>A0A1X2G3K9_9FUNG</name>
<evidence type="ECO:0000313" key="1">
    <source>
        <dbReference type="EMBL" id="ORX43888.1"/>
    </source>
</evidence>
<reference evidence="1 2" key="1">
    <citation type="submission" date="2016-07" db="EMBL/GenBank/DDBJ databases">
        <title>Pervasive Adenine N6-methylation of Active Genes in Fungi.</title>
        <authorList>
            <consortium name="DOE Joint Genome Institute"/>
            <person name="Mondo S.J."/>
            <person name="Dannebaum R.O."/>
            <person name="Kuo R.C."/>
            <person name="Labutti K."/>
            <person name="Haridas S."/>
            <person name="Kuo A."/>
            <person name="Salamov A."/>
            <person name="Ahrendt S.R."/>
            <person name="Lipzen A."/>
            <person name="Sullivan W."/>
            <person name="Andreopoulos W.B."/>
            <person name="Clum A."/>
            <person name="Lindquist E."/>
            <person name="Daum C."/>
            <person name="Ramamoorthy G.K."/>
            <person name="Gryganskyi A."/>
            <person name="Culley D."/>
            <person name="Magnuson J.K."/>
            <person name="James T.Y."/>
            <person name="O'Malley M.A."/>
            <person name="Stajich J.E."/>
            <person name="Spatafora J.W."/>
            <person name="Visel A."/>
            <person name="Grigoriev I.V."/>
        </authorList>
    </citation>
    <scope>NUCLEOTIDE SEQUENCE [LARGE SCALE GENOMIC DNA]</scope>
    <source>
        <strain evidence="1 2">NRRL 3301</strain>
    </source>
</reference>
<dbReference type="AlphaFoldDB" id="A0A1X2G3K9"/>
<accession>A0A1X2G3K9</accession>
<sequence length="143" mass="15882">MASRFGKFLFCTPVDLARKPGCRDDPTFGKSYFICIVVAALVLKGGNLVLSQFASVIRDSLPETVENDLCHPSFWVLRARLDLADKKVSGVGSLCRKGSFLLRMVAWQNIGLGWVQFEDDCLEGGGYAFSITTSVYWQPRAYC</sequence>
<proteinExistence type="predicted"/>
<comment type="caution">
    <text evidence="1">The sequence shown here is derived from an EMBL/GenBank/DDBJ whole genome shotgun (WGS) entry which is preliminary data.</text>
</comment>
<keyword evidence="2" id="KW-1185">Reference proteome</keyword>
<dbReference type="Proteomes" id="UP000242146">
    <property type="component" value="Unassembled WGS sequence"/>
</dbReference>
<organism evidence="1 2">
    <name type="scientific">Hesseltinella vesiculosa</name>
    <dbReference type="NCBI Taxonomy" id="101127"/>
    <lineage>
        <taxon>Eukaryota</taxon>
        <taxon>Fungi</taxon>
        <taxon>Fungi incertae sedis</taxon>
        <taxon>Mucoromycota</taxon>
        <taxon>Mucoromycotina</taxon>
        <taxon>Mucoromycetes</taxon>
        <taxon>Mucorales</taxon>
        <taxon>Cunninghamellaceae</taxon>
        <taxon>Hesseltinella</taxon>
    </lineage>
</organism>
<gene>
    <name evidence="1" type="ORF">DM01DRAFT_1349919</name>
</gene>
<protein>
    <submittedName>
        <fullName evidence="1">Uncharacterized protein</fullName>
    </submittedName>
</protein>
<evidence type="ECO:0000313" key="2">
    <source>
        <dbReference type="Proteomes" id="UP000242146"/>
    </source>
</evidence>